<accession>A0A409Y514</accession>
<proteinExistence type="predicted"/>
<feature type="region of interest" description="Disordered" evidence="1">
    <location>
        <begin position="86"/>
        <end position="122"/>
    </location>
</feature>
<evidence type="ECO:0000313" key="2">
    <source>
        <dbReference type="EMBL" id="PPQ98117.1"/>
    </source>
</evidence>
<dbReference type="AlphaFoldDB" id="A0A409Y514"/>
<evidence type="ECO:0000256" key="1">
    <source>
        <dbReference type="SAM" id="MobiDB-lite"/>
    </source>
</evidence>
<name>A0A409Y514_9AGAR</name>
<dbReference type="Proteomes" id="UP000284706">
    <property type="component" value="Unassembled WGS sequence"/>
</dbReference>
<gene>
    <name evidence="2" type="ORF">CVT26_003251</name>
</gene>
<protein>
    <submittedName>
        <fullName evidence="2">Uncharacterized protein</fullName>
    </submittedName>
</protein>
<dbReference type="InParanoid" id="A0A409Y514"/>
<keyword evidence="3" id="KW-1185">Reference proteome</keyword>
<organism evidence="2 3">
    <name type="scientific">Gymnopilus dilepis</name>
    <dbReference type="NCBI Taxonomy" id="231916"/>
    <lineage>
        <taxon>Eukaryota</taxon>
        <taxon>Fungi</taxon>
        <taxon>Dikarya</taxon>
        <taxon>Basidiomycota</taxon>
        <taxon>Agaricomycotina</taxon>
        <taxon>Agaricomycetes</taxon>
        <taxon>Agaricomycetidae</taxon>
        <taxon>Agaricales</taxon>
        <taxon>Agaricineae</taxon>
        <taxon>Hymenogastraceae</taxon>
        <taxon>Gymnopilus</taxon>
    </lineage>
</organism>
<reference evidence="2 3" key="1">
    <citation type="journal article" date="2018" name="Evol. Lett.">
        <title>Horizontal gene cluster transfer increased hallucinogenic mushroom diversity.</title>
        <authorList>
            <person name="Reynolds H.T."/>
            <person name="Vijayakumar V."/>
            <person name="Gluck-Thaler E."/>
            <person name="Korotkin H.B."/>
            <person name="Matheny P.B."/>
            <person name="Slot J.C."/>
        </authorList>
    </citation>
    <scope>NUCLEOTIDE SEQUENCE [LARGE SCALE GENOMIC DNA]</scope>
    <source>
        <strain evidence="2 3">SRW20</strain>
    </source>
</reference>
<comment type="caution">
    <text evidence="2">The sequence shown here is derived from an EMBL/GenBank/DDBJ whole genome shotgun (WGS) entry which is preliminary data.</text>
</comment>
<evidence type="ECO:0000313" key="3">
    <source>
        <dbReference type="Proteomes" id="UP000284706"/>
    </source>
</evidence>
<sequence>MTWVNADWNPGPEGDYTKREEGSYFIYLPLRAARRTCLSEHLDETTPSDDDSSSLFIRTISCAWGALYARLGARWKSLHRHAGERRRCVRSGKEGSQPGPSQCLRLARKISRKNKPAEAAAI</sequence>
<dbReference type="EMBL" id="NHYE01001144">
    <property type="protein sequence ID" value="PPQ98117.1"/>
    <property type="molecule type" value="Genomic_DNA"/>
</dbReference>